<sequence>MGAACCAGAAMVGSAPPTTLLDGTIYSFLSAIPIALYHYYPQITIVLATLLVLGASSFYLVLILLTPEQKQSSPSELTFLSTESKEPQMLPKLLDEEDKEGLNGAVQLSVVVPAYNEKERLPVMLKETIEFLESLKKQKRSLVQGLERGSSPNGKANGVLNGSTARPNSITTSVHSALHQPLTSYEILIVDDGSRDNTHQIALDFAEEHDTPSVRVIRLVKNRGKGGAVRHGVLHSRGSLILFADADGATCFADLTQLCETLSAVVTAKGHGVAVGSRAHMVKSDAVVKRSFIRNLLMHGFHLFLTLLLRPPTLGGLLRKLTGRNGKQKGPSGAKCGFKRVALPIQPEIKDTQCGFKLFTRPTARLVFPTSHIDGWIFDVELLMLAQTSSQLALESILPASAPSTPCLASTSDLGNDNYNQSQLPEKSLERLKGLPIPIAEVAVHWQEIGGSKIDLVKDSIRMALDLIVIRANYGLTRWEKPPPAL</sequence>
<dbReference type="SUPFAM" id="SSF53448">
    <property type="entry name" value="Nucleotide-diphospho-sugar transferases"/>
    <property type="match status" value="1"/>
</dbReference>
<evidence type="ECO:0000256" key="9">
    <source>
        <dbReference type="ARBA" id="ARBA00022968"/>
    </source>
</evidence>
<evidence type="ECO:0000256" key="11">
    <source>
        <dbReference type="ARBA" id="ARBA00023136"/>
    </source>
</evidence>
<keyword evidence="11 13" id="KW-0472">Membrane</keyword>
<dbReference type="EC" id="2.4.1.117" evidence="4"/>
<evidence type="ECO:0000256" key="2">
    <source>
        <dbReference type="ARBA" id="ARBA00004922"/>
    </source>
</evidence>
<evidence type="ECO:0000256" key="7">
    <source>
        <dbReference type="ARBA" id="ARBA00022692"/>
    </source>
</evidence>
<dbReference type="GO" id="GO:0006487">
    <property type="term" value="P:protein N-linked glycosylation"/>
    <property type="evidence" value="ECO:0007669"/>
    <property type="project" value="TreeGrafter"/>
</dbReference>
<keyword evidence="5" id="KW-0328">Glycosyltransferase</keyword>
<organism evidence="15">
    <name type="scientific">Melanopsichium pennsylvanicum 4</name>
    <dbReference type="NCBI Taxonomy" id="1398559"/>
    <lineage>
        <taxon>Eukaryota</taxon>
        <taxon>Fungi</taxon>
        <taxon>Dikarya</taxon>
        <taxon>Basidiomycota</taxon>
        <taxon>Ustilaginomycotina</taxon>
        <taxon>Ustilaginomycetes</taxon>
        <taxon>Ustilaginales</taxon>
        <taxon>Ustilaginaceae</taxon>
        <taxon>Melanopsichium</taxon>
    </lineage>
</organism>
<accession>A0A077R5C0</accession>
<comment type="pathway">
    <text evidence="2">Protein modification; protein glycosylation.</text>
</comment>
<feature type="domain" description="Glycosyltransferase 2-like" evidence="14">
    <location>
        <begin position="167"/>
        <end position="260"/>
    </location>
</feature>
<dbReference type="PANTHER" id="PTHR10859">
    <property type="entry name" value="GLYCOSYL TRANSFERASE"/>
    <property type="match status" value="1"/>
</dbReference>
<comment type="subcellular location">
    <subcellularLocation>
        <location evidence="1">Endoplasmic reticulum membrane</location>
        <topology evidence="1">Single-pass membrane protein</topology>
    </subcellularLocation>
</comment>
<reference evidence="15" key="1">
    <citation type="journal article" date="2014" name="Genome Biol. Evol.">
        <title>Gene Loss Rather Than Gene Gain Is Associated with a Host Jump from Monocots to Dicots in the Smut Fungus Melanopsichium pennsylvanicum.</title>
        <authorList>
            <person name="Sharma R."/>
            <person name="Mishra B."/>
            <person name="Runge F."/>
            <person name="Thines M."/>
        </authorList>
    </citation>
    <scope>NUCLEOTIDE SEQUENCE</scope>
    <source>
        <strain evidence="15">4</strain>
    </source>
</reference>
<dbReference type="CDD" id="cd04188">
    <property type="entry name" value="DPG_synthase"/>
    <property type="match status" value="1"/>
</dbReference>
<dbReference type="GO" id="GO:0005789">
    <property type="term" value="C:endoplasmic reticulum membrane"/>
    <property type="evidence" value="ECO:0007669"/>
    <property type="project" value="UniProtKB-SubCell"/>
</dbReference>
<dbReference type="GO" id="GO:0004581">
    <property type="term" value="F:dolichyl-phosphate beta-glucosyltransferase activity"/>
    <property type="evidence" value="ECO:0007669"/>
    <property type="project" value="UniProtKB-EC"/>
</dbReference>
<keyword evidence="8" id="KW-0256">Endoplasmic reticulum</keyword>
<evidence type="ECO:0000256" key="4">
    <source>
        <dbReference type="ARBA" id="ARBA00012583"/>
    </source>
</evidence>
<evidence type="ECO:0000256" key="10">
    <source>
        <dbReference type="ARBA" id="ARBA00022989"/>
    </source>
</evidence>
<evidence type="ECO:0000256" key="8">
    <source>
        <dbReference type="ARBA" id="ARBA00022824"/>
    </source>
</evidence>
<name>A0A077R5C0_9BASI</name>
<evidence type="ECO:0000256" key="13">
    <source>
        <dbReference type="SAM" id="Phobius"/>
    </source>
</evidence>
<keyword evidence="7 13" id="KW-0812">Transmembrane</keyword>
<comment type="catalytic activity">
    <reaction evidence="12">
        <text>a di-trans,poly-cis-dolichyl phosphate + UDP-alpha-D-glucose = a di-trans,poly-cis-dolichyl beta-D-glucosyl phosphate + UDP</text>
        <dbReference type="Rhea" id="RHEA:15401"/>
        <dbReference type="Rhea" id="RHEA-COMP:19498"/>
        <dbReference type="Rhea" id="RHEA-COMP:19502"/>
        <dbReference type="ChEBI" id="CHEBI:57525"/>
        <dbReference type="ChEBI" id="CHEBI:57683"/>
        <dbReference type="ChEBI" id="CHEBI:58223"/>
        <dbReference type="ChEBI" id="CHEBI:58885"/>
        <dbReference type="EC" id="2.4.1.117"/>
    </reaction>
    <physiologicalReaction direction="left-to-right" evidence="12">
        <dbReference type="Rhea" id="RHEA:15402"/>
    </physiologicalReaction>
</comment>
<dbReference type="InterPro" id="IPR001173">
    <property type="entry name" value="Glyco_trans_2-like"/>
</dbReference>
<evidence type="ECO:0000256" key="3">
    <source>
        <dbReference type="ARBA" id="ARBA00006739"/>
    </source>
</evidence>
<dbReference type="Pfam" id="PF00535">
    <property type="entry name" value="Glycos_transf_2"/>
    <property type="match status" value="1"/>
</dbReference>
<evidence type="ECO:0000256" key="1">
    <source>
        <dbReference type="ARBA" id="ARBA00004389"/>
    </source>
</evidence>
<dbReference type="InterPro" id="IPR029044">
    <property type="entry name" value="Nucleotide-diphossugar_trans"/>
</dbReference>
<dbReference type="InterPro" id="IPR035518">
    <property type="entry name" value="DPG_synthase"/>
</dbReference>
<dbReference type="AlphaFoldDB" id="A0A077R5C0"/>
<evidence type="ECO:0000256" key="6">
    <source>
        <dbReference type="ARBA" id="ARBA00022679"/>
    </source>
</evidence>
<comment type="similarity">
    <text evidence="3">Belongs to the glycosyltransferase 2 family.</text>
</comment>
<keyword evidence="10 13" id="KW-1133">Transmembrane helix</keyword>
<evidence type="ECO:0000259" key="14">
    <source>
        <dbReference type="Pfam" id="PF00535"/>
    </source>
</evidence>
<feature type="transmembrane region" description="Helical" evidence="13">
    <location>
        <begin position="45"/>
        <end position="65"/>
    </location>
</feature>
<dbReference type="Gene3D" id="3.90.550.10">
    <property type="entry name" value="Spore Coat Polysaccharide Biosynthesis Protein SpsA, Chain A"/>
    <property type="match status" value="1"/>
</dbReference>
<protein>
    <recommendedName>
        <fullName evidence="4">dolichyl-phosphate beta-glucosyltransferase</fullName>
        <ecNumber evidence="4">2.4.1.117</ecNumber>
    </recommendedName>
</protein>
<evidence type="ECO:0000256" key="12">
    <source>
        <dbReference type="ARBA" id="ARBA00045097"/>
    </source>
</evidence>
<evidence type="ECO:0000256" key="5">
    <source>
        <dbReference type="ARBA" id="ARBA00022676"/>
    </source>
</evidence>
<keyword evidence="6 15" id="KW-0808">Transferase</keyword>
<keyword evidence="9" id="KW-0735">Signal-anchor</keyword>
<dbReference type="EMBL" id="HG529531">
    <property type="protein sequence ID" value="CDI52169.1"/>
    <property type="molecule type" value="Genomic_DNA"/>
</dbReference>
<evidence type="ECO:0000313" key="15">
    <source>
        <dbReference type="EMBL" id="CDI52169.1"/>
    </source>
</evidence>
<proteinExistence type="inferred from homology"/>
<dbReference type="PANTHER" id="PTHR10859:SF91">
    <property type="entry name" value="DOLICHYL-PHOSPHATE BETA-GLUCOSYLTRANSFERASE"/>
    <property type="match status" value="1"/>
</dbReference>